<feature type="domain" description="DUF7847" evidence="3">
    <location>
        <begin position="100"/>
        <end position="360"/>
    </location>
</feature>
<feature type="transmembrane region" description="Helical" evidence="2">
    <location>
        <begin position="215"/>
        <end position="244"/>
    </location>
</feature>
<reference evidence="4 5" key="1">
    <citation type="submission" date="2016-10" db="EMBL/GenBank/DDBJ databases">
        <authorList>
            <person name="de Groot N.N."/>
        </authorList>
    </citation>
    <scope>NUCLEOTIDE SEQUENCE [LARGE SCALE GENOMIC DNA]</scope>
    <source>
        <strain evidence="4 5">DSM 43794</strain>
    </source>
</reference>
<dbReference type="AlphaFoldDB" id="A0A1H1EM36"/>
<evidence type="ECO:0000313" key="4">
    <source>
        <dbReference type="EMBL" id="SDQ89608.1"/>
    </source>
</evidence>
<sequence>MSEGHGSTPGPPPGWAAEQPPPYRGDGASPWVAPGSSPEPAAAPDPSVPPPGAPLPPPPGQGFHGRYGPPGPHGPGPHYGHHPPPPVLRPGIIPLRPLNLGDILDGTVKLIRSNPRALLGLSAIVAAVSAIPLAVGQSFTFSWLGGLVNDPESALTSEAPVNAVVGQYGGVLLSMIIQFVAVTLLTGVLTRILGRAVFGGKLSAGEAWRLVRPRVGALFGLVALTGLIMLAPLVLIVPILALAAANTDPVLYLGLTLLLLVLYIPYALVFSVRFSLAPPAVVLEGRGAVDAMRRSWRLVTGGFWRLFGIILLTTLLAGLIGSIFSTVFTFAATAVALIGAGSTGAVIASTVLLAIGGTLSAMITYPIQAGVNGLLYADQRMRKEAFDLVLQTAALEHQRQGWIHSSVDDLWLPEQADQAPGSQTP</sequence>
<dbReference type="Pfam" id="PF25231">
    <property type="entry name" value="DUF7847"/>
    <property type="match status" value="1"/>
</dbReference>
<feature type="region of interest" description="Disordered" evidence="1">
    <location>
        <begin position="1"/>
        <end position="87"/>
    </location>
</feature>
<evidence type="ECO:0000256" key="2">
    <source>
        <dbReference type="SAM" id="Phobius"/>
    </source>
</evidence>
<keyword evidence="2" id="KW-0472">Membrane</keyword>
<evidence type="ECO:0000256" key="1">
    <source>
        <dbReference type="SAM" id="MobiDB-lite"/>
    </source>
</evidence>
<proteinExistence type="predicted"/>
<keyword evidence="2" id="KW-0812">Transmembrane</keyword>
<evidence type="ECO:0000313" key="5">
    <source>
        <dbReference type="Proteomes" id="UP000217103"/>
    </source>
</evidence>
<feature type="transmembrane region" description="Helical" evidence="2">
    <location>
        <begin position="117"/>
        <end position="135"/>
    </location>
</feature>
<keyword evidence="5" id="KW-1185">Reference proteome</keyword>
<feature type="compositionally biased region" description="Pro residues" evidence="1">
    <location>
        <begin position="41"/>
        <end position="60"/>
    </location>
</feature>
<organism evidence="4 5">
    <name type="scientific">Thermostaphylospora chromogena</name>
    <dbReference type="NCBI Taxonomy" id="35622"/>
    <lineage>
        <taxon>Bacteria</taxon>
        <taxon>Bacillati</taxon>
        <taxon>Actinomycetota</taxon>
        <taxon>Actinomycetes</taxon>
        <taxon>Streptosporangiales</taxon>
        <taxon>Thermomonosporaceae</taxon>
        <taxon>Thermostaphylospora</taxon>
    </lineage>
</organism>
<dbReference type="InterPro" id="IPR057169">
    <property type="entry name" value="DUF7847"/>
</dbReference>
<feature type="compositionally biased region" description="Pro residues" evidence="1">
    <location>
        <begin position="9"/>
        <end position="23"/>
    </location>
</feature>
<feature type="transmembrane region" description="Helical" evidence="2">
    <location>
        <begin position="302"/>
        <end position="324"/>
    </location>
</feature>
<keyword evidence="2" id="KW-1133">Transmembrane helix</keyword>
<dbReference type="Proteomes" id="UP000217103">
    <property type="component" value="Unassembled WGS sequence"/>
</dbReference>
<protein>
    <submittedName>
        <fullName evidence="4">Membrane domain of glycerophosphoryl diester phosphodiesterase</fullName>
    </submittedName>
</protein>
<name>A0A1H1EM36_9ACTN</name>
<dbReference type="PANTHER" id="PTHR33133:SF1">
    <property type="entry name" value="EXPRESSED PROTEIN-RELATED"/>
    <property type="match status" value="1"/>
</dbReference>
<gene>
    <name evidence="4" type="ORF">SAMN04489764_2534</name>
</gene>
<evidence type="ECO:0000259" key="3">
    <source>
        <dbReference type="Pfam" id="PF25231"/>
    </source>
</evidence>
<feature type="transmembrane region" description="Helical" evidence="2">
    <location>
        <begin position="250"/>
        <end position="269"/>
    </location>
</feature>
<accession>A0A1H1EM36</accession>
<dbReference type="STRING" id="35622.SAMN04489764_2534"/>
<dbReference type="PANTHER" id="PTHR33133">
    <property type="entry name" value="OS08G0107100 PROTEIN-RELATED"/>
    <property type="match status" value="1"/>
</dbReference>
<feature type="transmembrane region" description="Helical" evidence="2">
    <location>
        <begin position="330"/>
        <end position="355"/>
    </location>
</feature>
<dbReference type="EMBL" id="FNKK01000002">
    <property type="protein sequence ID" value="SDQ89608.1"/>
    <property type="molecule type" value="Genomic_DNA"/>
</dbReference>
<feature type="transmembrane region" description="Helical" evidence="2">
    <location>
        <begin position="171"/>
        <end position="194"/>
    </location>
</feature>
<dbReference type="OrthoDB" id="121140at2"/>